<name>A0A1E2UPB7_9GAMM</name>
<feature type="domain" description="Cytochrome b561 bacterial/Ni-hydrogenase" evidence="7">
    <location>
        <begin position="26"/>
        <end position="210"/>
    </location>
</feature>
<comment type="caution">
    <text evidence="8">The sequence shown here is derived from an EMBL/GenBank/DDBJ whole genome shotgun (WGS) entry which is preliminary data.</text>
</comment>
<dbReference type="InterPro" id="IPR016174">
    <property type="entry name" value="Di-haem_cyt_TM"/>
</dbReference>
<dbReference type="EMBL" id="LVJZ01000003">
    <property type="protein sequence ID" value="ODB96559.1"/>
    <property type="molecule type" value="Genomic_DNA"/>
</dbReference>
<keyword evidence="5 6" id="KW-0472">Membrane</keyword>
<dbReference type="Proteomes" id="UP000094849">
    <property type="component" value="Unassembled WGS sequence"/>
</dbReference>
<feature type="transmembrane region" description="Helical" evidence="6">
    <location>
        <begin position="64"/>
        <end position="87"/>
    </location>
</feature>
<dbReference type="GO" id="GO:0009055">
    <property type="term" value="F:electron transfer activity"/>
    <property type="evidence" value="ECO:0007669"/>
    <property type="project" value="InterPro"/>
</dbReference>
<dbReference type="InterPro" id="IPR051542">
    <property type="entry name" value="Hydrogenase_cytochrome"/>
</dbReference>
<keyword evidence="2" id="KW-1003">Cell membrane</keyword>
<evidence type="ECO:0000256" key="4">
    <source>
        <dbReference type="ARBA" id="ARBA00022989"/>
    </source>
</evidence>
<dbReference type="GO" id="GO:0005886">
    <property type="term" value="C:plasma membrane"/>
    <property type="evidence" value="ECO:0007669"/>
    <property type="project" value="UniProtKB-SubCell"/>
</dbReference>
<dbReference type="InterPro" id="IPR011577">
    <property type="entry name" value="Cyt_b561_bac/Ni-Hgenase"/>
</dbReference>
<dbReference type="Gene3D" id="1.20.950.20">
    <property type="entry name" value="Transmembrane di-heme cytochromes, Chain C"/>
    <property type="match status" value="1"/>
</dbReference>
<feature type="transmembrane region" description="Helical" evidence="6">
    <location>
        <begin position="133"/>
        <end position="156"/>
    </location>
</feature>
<evidence type="ECO:0000256" key="3">
    <source>
        <dbReference type="ARBA" id="ARBA00022692"/>
    </source>
</evidence>
<dbReference type="Pfam" id="PF01292">
    <property type="entry name" value="Ni_hydr_CYTB"/>
    <property type="match status" value="1"/>
</dbReference>
<keyword evidence="3 6" id="KW-0812">Transmembrane</keyword>
<feature type="transmembrane region" description="Helical" evidence="6">
    <location>
        <begin position="32"/>
        <end position="52"/>
    </location>
</feature>
<evidence type="ECO:0000313" key="8">
    <source>
        <dbReference type="EMBL" id="ODB96559.1"/>
    </source>
</evidence>
<dbReference type="GO" id="GO:0022904">
    <property type="term" value="P:respiratory electron transport chain"/>
    <property type="evidence" value="ECO:0007669"/>
    <property type="project" value="InterPro"/>
</dbReference>
<gene>
    <name evidence="8" type="ORF">A3196_07190</name>
</gene>
<evidence type="ECO:0000313" key="9">
    <source>
        <dbReference type="Proteomes" id="UP000094849"/>
    </source>
</evidence>
<dbReference type="RefSeq" id="WP_069024321.1">
    <property type="nucleotide sequence ID" value="NZ_LVJZ01000003.1"/>
</dbReference>
<reference evidence="8 9" key="1">
    <citation type="submission" date="2016-03" db="EMBL/GenBank/DDBJ databases">
        <title>Chemosynthetic sulphur-oxidizing symbionts of marine invertebrate animals are capable of nitrogen fixation.</title>
        <authorList>
            <person name="Petersen J.M."/>
            <person name="Kemper A."/>
            <person name="Gruber-Vodicka H."/>
            <person name="Cardini U."/>
            <person name="Geest Mvander."/>
            <person name="Kleiner M."/>
            <person name="Bulgheresi S."/>
            <person name="Fussmann M."/>
            <person name="Herbold C."/>
            <person name="Seah B.K.B."/>
            <person name="Antony C.Paul."/>
            <person name="Liu D."/>
            <person name="Belitz A."/>
            <person name="Weber M."/>
        </authorList>
    </citation>
    <scope>NUCLEOTIDE SEQUENCE [LARGE SCALE GENOMIC DNA]</scope>
    <source>
        <strain evidence="8">G_D</strain>
    </source>
</reference>
<evidence type="ECO:0000256" key="1">
    <source>
        <dbReference type="ARBA" id="ARBA00004651"/>
    </source>
</evidence>
<dbReference type="PANTHER" id="PTHR30485">
    <property type="entry name" value="NI/FE-HYDROGENASE 1 B-TYPE CYTOCHROME SUBUNIT"/>
    <property type="match status" value="1"/>
</dbReference>
<evidence type="ECO:0000256" key="6">
    <source>
        <dbReference type="SAM" id="Phobius"/>
    </source>
</evidence>
<accession>A0A1E2UPB7</accession>
<sequence>MSSQTNNSSQNTKVKTRDKKHYVMIYSRYERFWHWSQAILIFTLFYTGLGLHGTHDLLDFQTAVVIHTYGALALIVLWVFTTFWNFTTGQWRQYLFKEGVLKVIRFYAYGILVGEPHPYKKGLQRKQNALQSMAYMSFMVLIGPALWASGIIYLVYDLWSGHSWSANGLTLIAFIHTAAAFLMGTFVIIHIYMTTTGKTPTHYIKTMVTGYDNIELTEAEIAYIEETHAIAVKDEP</sequence>
<keyword evidence="9" id="KW-1185">Reference proteome</keyword>
<dbReference type="GO" id="GO:0020037">
    <property type="term" value="F:heme binding"/>
    <property type="evidence" value="ECO:0007669"/>
    <property type="project" value="TreeGrafter"/>
</dbReference>
<feature type="transmembrane region" description="Helical" evidence="6">
    <location>
        <begin position="168"/>
        <end position="192"/>
    </location>
</feature>
<proteinExistence type="predicted"/>
<evidence type="ECO:0000256" key="5">
    <source>
        <dbReference type="ARBA" id="ARBA00023136"/>
    </source>
</evidence>
<organism evidence="8 9">
    <name type="scientific">Candidatus Thiodiazotropha endoloripes</name>
    <dbReference type="NCBI Taxonomy" id="1818881"/>
    <lineage>
        <taxon>Bacteria</taxon>
        <taxon>Pseudomonadati</taxon>
        <taxon>Pseudomonadota</taxon>
        <taxon>Gammaproteobacteria</taxon>
        <taxon>Chromatiales</taxon>
        <taxon>Sedimenticolaceae</taxon>
        <taxon>Candidatus Thiodiazotropha</taxon>
    </lineage>
</organism>
<dbReference type="PANTHER" id="PTHR30485:SF1">
    <property type="entry name" value="CYTOCHROME YDHU-RELATED"/>
    <property type="match status" value="1"/>
</dbReference>
<dbReference type="AlphaFoldDB" id="A0A1E2UPB7"/>
<keyword evidence="4 6" id="KW-1133">Transmembrane helix</keyword>
<dbReference type="STRING" id="1818881.A3196_07190"/>
<dbReference type="SUPFAM" id="SSF81342">
    <property type="entry name" value="Transmembrane di-heme cytochromes"/>
    <property type="match status" value="1"/>
</dbReference>
<evidence type="ECO:0000259" key="7">
    <source>
        <dbReference type="Pfam" id="PF01292"/>
    </source>
</evidence>
<protein>
    <recommendedName>
        <fullName evidence="7">Cytochrome b561 bacterial/Ni-hydrogenase domain-containing protein</fullName>
    </recommendedName>
</protein>
<evidence type="ECO:0000256" key="2">
    <source>
        <dbReference type="ARBA" id="ARBA00022475"/>
    </source>
</evidence>
<comment type="subcellular location">
    <subcellularLocation>
        <location evidence="1">Cell membrane</location>
        <topology evidence="1">Multi-pass membrane protein</topology>
    </subcellularLocation>
</comment>